<protein>
    <recommendedName>
        <fullName evidence="2">Outer membrane protein beta-barrel domain-containing protein</fullName>
    </recommendedName>
</protein>
<evidence type="ECO:0000256" key="1">
    <source>
        <dbReference type="SAM" id="SignalP"/>
    </source>
</evidence>
<sequence>MINRILFVCTALLFLATVEVAGQKFSIGPLAGVHAYKVAFHHDEEQSLFDSTIKLGYRGGAYIEFPLENNFSWATEVSYARKGRKITYDAESITNDAAYNFFEISVLLRKKYDLTISKGVPGKFFFNVGPNINYWINGKGTLDAAVDLDYAVKFQESDGNIRVNAITDANRWLFGLEAGAGLETRVYDTQFFQFEFRFTYGQTYLGGRDSSEIPILAFQDSLRSNYRVISFIVRYGIDIDLRNAKKGKSTIKHN</sequence>
<dbReference type="RefSeq" id="WP_009580993.1">
    <property type="nucleotide sequence ID" value="NZ_AMZN01000051.1"/>
</dbReference>
<gene>
    <name evidence="3" type="ORF">C900_03610</name>
</gene>
<dbReference type="InterPro" id="IPR025665">
    <property type="entry name" value="Beta-barrel_OMP_2"/>
</dbReference>
<dbReference type="OrthoDB" id="838174at2"/>
<organism evidence="3 4">
    <name type="scientific">Fulvivirga imtechensis AK7</name>
    <dbReference type="NCBI Taxonomy" id="1237149"/>
    <lineage>
        <taxon>Bacteria</taxon>
        <taxon>Pseudomonadati</taxon>
        <taxon>Bacteroidota</taxon>
        <taxon>Cytophagia</taxon>
        <taxon>Cytophagales</taxon>
        <taxon>Fulvivirgaceae</taxon>
        <taxon>Fulvivirga</taxon>
    </lineage>
</organism>
<dbReference type="EMBL" id="AMZN01000051">
    <property type="protein sequence ID" value="ELR70629.1"/>
    <property type="molecule type" value="Genomic_DNA"/>
</dbReference>
<feature type="domain" description="Outer membrane protein beta-barrel" evidence="2">
    <location>
        <begin position="23"/>
        <end position="201"/>
    </location>
</feature>
<evidence type="ECO:0000313" key="4">
    <source>
        <dbReference type="Proteomes" id="UP000011135"/>
    </source>
</evidence>
<dbReference type="STRING" id="1237149.C900_03610"/>
<evidence type="ECO:0000259" key="2">
    <source>
        <dbReference type="Pfam" id="PF13568"/>
    </source>
</evidence>
<proteinExistence type="predicted"/>
<feature type="signal peptide" evidence="1">
    <location>
        <begin position="1"/>
        <end position="21"/>
    </location>
</feature>
<comment type="caution">
    <text evidence="3">The sequence shown here is derived from an EMBL/GenBank/DDBJ whole genome shotgun (WGS) entry which is preliminary data.</text>
</comment>
<keyword evidence="1" id="KW-0732">Signal</keyword>
<dbReference type="AlphaFoldDB" id="L8JT09"/>
<dbReference type="Pfam" id="PF13568">
    <property type="entry name" value="OMP_b-brl_2"/>
    <property type="match status" value="1"/>
</dbReference>
<keyword evidence="4" id="KW-1185">Reference proteome</keyword>
<feature type="chain" id="PRO_5003994193" description="Outer membrane protein beta-barrel domain-containing protein" evidence="1">
    <location>
        <begin position="22"/>
        <end position="254"/>
    </location>
</feature>
<name>L8JT09_9BACT</name>
<dbReference type="Proteomes" id="UP000011135">
    <property type="component" value="Unassembled WGS sequence"/>
</dbReference>
<accession>L8JT09</accession>
<evidence type="ECO:0000313" key="3">
    <source>
        <dbReference type="EMBL" id="ELR70629.1"/>
    </source>
</evidence>
<reference evidence="3 4" key="1">
    <citation type="submission" date="2012-12" db="EMBL/GenBank/DDBJ databases">
        <title>Genome assembly of Fulvivirga imtechensis AK7.</title>
        <authorList>
            <person name="Nupur N."/>
            <person name="Khatri I."/>
            <person name="Kumar R."/>
            <person name="Subramanian S."/>
            <person name="Pinnaka A."/>
        </authorList>
    </citation>
    <scope>NUCLEOTIDE SEQUENCE [LARGE SCALE GENOMIC DNA]</scope>
    <source>
        <strain evidence="3 4">AK7</strain>
    </source>
</reference>